<feature type="region of interest" description="Disordered" evidence="1">
    <location>
        <begin position="713"/>
        <end position="768"/>
    </location>
</feature>
<feature type="compositionally biased region" description="Low complexity" evidence="1">
    <location>
        <begin position="413"/>
        <end position="426"/>
    </location>
</feature>
<feature type="compositionally biased region" description="Polar residues" evidence="1">
    <location>
        <begin position="726"/>
        <end position="746"/>
    </location>
</feature>
<feature type="region of interest" description="Disordered" evidence="1">
    <location>
        <begin position="464"/>
        <end position="521"/>
    </location>
</feature>
<accession>A0A7J6YED7</accession>
<evidence type="ECO:0000313" key="3">
    <source>
        <dbReference type="Proteomes" id="UP000583944"/>
    </source>
</evidence>
<feature type="region of interest" description="Disordered" evidence="1">
    <location>
        <begin position="313"/>
        <end position="443"/>
    </location>
</feature>
<protein>
    <submittedName>
        <fullName evidence="2">Uncharacterized protein</fullName>
    </submittedName>
</protein>
<evidence type="ECO:0000313" key="2">
    <source>
        <dbReference type="EMBL" id="KAF5224786.1"/>
    </source>
</evidence>
<feature type="compositionally biased region" description="Basic and acidic residues" evidence="1">
    <location>
        <begin position="356"/>
        <end position="366"/>
    </location>
</feature>
<dbReference type="AlphaFoldDB" id="A0A7J6YED7"/>
<sequence>MYMCICVYVYICMHLERGRGEAACGGGERLAYSLPGARPSAAVEREEKCKELLINSMGRILCELYPIPFSFPLQLCDACALSTFLYDFSLGGGFCMTTVTMRERREGREPHTFLDSCHLAEHTSPRLNDLRHSNRSGGNPEATTSTVFNRFSSVSPQQPGISYDSANCTRNGVGGSGYMPPPPPPPPPSFFFGGGSGADSRNVGWPPPLPATYWTLPQDAPWIPPPPIPHNTSGASCGENCREAAAKWPTPQDIPFPSTFPFPPHMLPPFLPISPNMDWSHIPPPPPWFPLLQGPQHPKEQQWENYREDNTSIIDDDYDEDDDNEDSVTEPGPRRGRGPAPHRRSSRRQPSISAQEEEHMRLIAREAKRRQLRASASHTSARDPVKGSMKGGRQAPKNLSSTRGRNKICATPASARRLSPSSANSRHIVTNSRSSSRSMAHQQRRNYYAEACALKVLSPRLKDAMEKRPSHQNVRISNTSRDHSRGDKNHAGVKSRNDNSSRLSNAARHSGIHHTSYQEAARQDERVAEYLKGIEDLYKRLRSSYEEFQRDPSKFIRNASVFEEAALGKAPPLPSAAARKSSATRNLLDDADTVRGKEYNTEREVSQGKGIPLLSQESQRIRDELFKLEMQWQRLEELKRGSTGERGAAPVEMLQEKGINDPPLRMQNGTGTGKTEINGGEADGRRNGKQNEGITSMDGSQYGANVNAIATTGGIRKDKPAAGIPSRSSTPRFAGDQLQNGFSDSGQWGRRNLNENNTTSGHGPFTRDHLLGLVRERKAMLE</sequence>
<evidence type="ECO:0000256" key="1">
    <source>
        <dbReference type="SAM" id="MobiDB-lite"/>
    </source>
</evidence>
<gene>
    <name evidence="2" type="ORF">ECC02_002091</name>
</gene>
<feature type="compositionally biased region" description="Polar residues" evidence="1">
    <location>
        <begin position="690"/>
        <end position="700"/>
    </location>
</feature>
<feature type="region of interest" description="Disordered" evidence="1">
    <location>
        <begin position="659"/>
        <end position="700"/>
    </location>
</feature>
<dbReference type="Proteomes" id="UP000583944">
    <property type="component" value="Unassembled WGS sequence"/>
</dbReference>
<name>A0A7J6YED7_TRYCR</name>
<comment type="caution">
    <text evidence="2">The sequence shown here is derived from an EMBL/GenBank/DDBJ whole genome shotgun (WGS) entry which is preliminary data.</text>
</comment>
<feature type="compositionally biased region" description="Basic and acidic residues" evidence="1">
    <location>
        <begin position="480"/>
        <end position="499"/>
    </location>
</feature>
<proteinExistence type="predicted"/>
<organism evidence="2 3">
    <name type="scientific">Trypanosoma cruzi</name>
    <dbReference type="NCBI Taxonomy" id="5693"/>
    <lineage>
        <taxon>Eukaryota</taxon>
        <taxon>Discoba</taxon>
        <taxon>Euglenozoa</taxon>
        <taxon>Kinetoplastea</taxon>
        <taxon>Metakinetoplastina</taxon>
        <taxon>Trypanosomatida</taxon>
        <taxon>Trypanosomatidae</taxon>
        <taxon>Trypanosoma</taxon>
        <taxon>Schizotrypanum</taxon>
    </lineage>
</organism>
<dbReference type="VEuPathDB" id="TriTrypDB:ECC02_002091"/>
<feature type="compositionally biased region" description="Basic residues" evidence="1">
    <location>
        <begin position="334"/>
        <end position="347"/>
    </location>
</feature>
<dbReference type="VEuPathDB" id="TriTrypDB:BCY84_11547"/>
<feature type="compositionally biased region" description="Acidic residues" evidence="1">
    <location>
        <begin position="314"/>
        <end position="328"/>
    </location>
</feature>
<reference evidence="2 3" key="1">
    <citation type="journal article" date="2019" name="Genome Biol. Evol.">
        <title>Nanopore Sequencing Significantly Improves Genome Assembly of the Protozoan Parasite Trypanosoma cruzi.</title>
        <authorList>
            <person name="Diaz-Viraque F."/>
            <person name="Pita S."/>
            <person name="Greif G."/>
            <person name="de Souza R.C.M."/>
            <person name="Iraola G."/>
            <person name="Robello C."/>
        </authorList>
    </citation>
    <scope>NUCLEOTIDE SEQUENCE [LARGE SCALE GENOMIC DNA]</scope>
    <source>
        <strain evidence="2 3">Berenice</strain>
    </source>
</reference>
<feature type="compositionally biased region" description="Polar residues" evidence="1">
    <location>
        <begin position="427"/>
        <end position="441"/>
    </location>
</feature>
<dbReference type="EMBL" id="JABDHM010000010">
    <property type="protein sequence ID" value="KAF5224786.1"/>
    <property type="molecule type" value="Genomic_DNA"/>
</dbReference>